<sequence length="197" mass="22631">MGGLDFLSSVGITFQSDDYKIVVVEKPKYTLTAEQQETIIRLLQKPSSEGFGHHVREDSLRKRILQDQEYLLLPVIDQQLVGFGSASFMEEPGFLYYEGVVISLEAQGKGIGSRLMKILVRHSACTSLVFTTQSPVMYLLLHRISRVIYPDLHEESIPRDIQKVGTQFMRRRQGKFDSNSFVAHNLYPHCLYTKYPW</sequence>
<dbReference type="InterPro" id="IPR000182">
    <property type="entry name" value="GNAT_dom"/>
</dbReference>
<dbReference type="PROSITE" id="PS51186">
    <property type="entry name" value="GNAT"/>
    <property type="match status" value="1"/>
</dbReference>
<name>A0A2H0X8A1_UNCKA</name>
<dbReference type="GO" id="GO:0016747">
    <property type="term" value="F:acyltransferase activity, transferring groups other than amino-acyl groups"/>
    <property type="evidence" value="ECO:0007669"/>
    <property type="project" value="InterPro"/>
</dbReference>
<comment type="caution">
    <text evidence="2">The sequence shown here is derived from an EMBL/GenBank/DDBJ whole genome shotgun (WGS) entry which is preliminary data.</text>
</comment>
<evidence type="ECO:0000313" key="3">
    <source>
        <dbReference type="Proteomes" id="UP000231414"/>
    </source>
</evidence>
<reference evidence="3" key="1">
    <citation type="submission" date="2017-09" db="EMBL/GenBank/DDBJ databases">
        <title>Depth-based differentiation of microbial function through sediment-hosted aquifers and enrichment of novel symbionts in the deep terrestrial subsurface.</title>
        <authorList>
            <person name="Probst A.J."/>
            <person name="Ladd B."/>
            <person name="Jarett J.K."/>
            <person name="Geller-Mcgrath D.E."/>
            <person name="Sieber C.M.K."/>
            <person name="Emerson J.B."/>
            <person name="Anantharaman K."/>
            <person name="Thomas B.C."/>
            <person name="Malmstrom R."/>
            <person name="Stieglmeier M."/>
            <person name="Klingl A."/>
            <person name="Woyke T."/>
            <person name="Ryan C.M."/>
            <person name="Banfield J.F."/>
        </authorList>
    </citation>
    <scope>NUCLEOTIDE SEQUENCE [LARGE SCALE GENOMIC DNA]</scope>
</reference>
<evidence type="ECO:0000313" key="2">
    <source>
        <dbReference type="EMBL" id="PIS21157.1"/>
    </source>
</evidence>
<protein>
    <recommendedName>
        <fullName evidence="1">N-acetyltransferase domain-containing protein</fullName>
    </recommendedName>
</protein>
<organism evidence="2 3">
    <name type="scientific">candidate division WWE3 bacterium CG08_land_8_20_14_0_20_43_13</name>
    <dbReference type="NCBI Taxonomy" id="1975087"/>
    <lineage>
        <taxon>Bacteria</taxon>
        <taxon>Katanobacteria</taxon>
    </lineage>
</organism>
<dbReference type="Proteomes" id="UP000231414">
    <property type="component" value="Unassembled WGS sequence"/>
</dbReference>
<feature type="domain" description="N-acetyltransferase" evidence="1">
    <location>
        <begin position="26"/>
        <end position="188"/>
    </location>
</feature>
<dbReference type="Gene3D" id="3.40.630.30">
    <property type="match status" value="1"/>
</dbReference>
<evidence type="ECO:0000259" key="1">
    <source>
        <dbReference type="PROSITE" id="PS51186"/>
    </source>
</evidence>
<dbReference type="Pfam" id="PF00583">
    <property type="entry name" value="Acetyltransf_1"/>
    <property type="match status" value="1"/>
</dbReference>
<proteinExistence type="predicted"/>
<dbReference type="CDD" id="cd04301">
    <property type="entry name" value="NAT_SF"/>
    <property type="match status" value="1"/>
</dbReference>
<dbReference type="EMBL" id="PEYW01000001">
    <property type="protein sequence ID" value="PIS21157.1"/>
    <property type="molecule type" value="Genomic_DNA"/>
</dbReference>
<gene>
    <name evidence="2" type="ORF">COT52_00050</name>
</gene>
<accession>A0A2H0X8A1</accession>
<dbReference type="AlphaFoldDB" id="A0A2H0X8A1"/>
<dbReference type="SUPFAM" id="SSF55729">
    <property type="entry name" value="Acyl-CoA N-acyltransferases (Nat)"/>
    <property type="match status" value="1"/>
</dbReference>
<dbReference type="InterPro" id="IPR016181">
    <property type="entry name" value="Acyl_CoA_acyltransferase"/>
</dbReference>